<dbReference type="InterPro" id="IPR007307">
    <property type="entry name" value="Ltv1"/>
</dbReference>
<dbReference type="Pfam" id="PF04180">
    <property type="entry name" value="LTV"/>
    <property type="match status" value="2"/>
</dbReference>
<dbReference type="GO" id="GO:0005829">
    <property type="term" value="C:cytosol"/>
    <property type="evidence" value="ECO:0007669"/>
    <property type="project" value="TreeGrafter"/>
</dbReference>
<feature type="region of interest" description="Disordered" evidence="2">
    <location>
        <begin position="453"/>
        <end position="513"/>
    </location>
</feature>
<feature type="region of interest" description="Disordered" evidence="2">
    <location>
        <begin position="1"/>
        <end position="49"/>
    </location>
</feature>
<dbReference type="GO" id="GO:0000056">
    <property type="term" value="P:ribosomal small subunit export from nucleus"/>
    <property type="evidence" value="ECO:0007669"/>
    <property type="project" value="TreeGrafter"/>
</dbReference>
<comment type="similarity">
    <text evidence="1">Belongs to the LTV1 family.</text>
</comment>
<dbReference type="OrthoDB" id="5852896at2759"/>
<dbReference type="STRING" id="401625.A0A0P1BCI2"/>
<feature type="compositionally biased region" description="Basic and acidic residues" evidence="2">
    <location>
        <begin position="708"/>
        <end position="733"/>
    </location>
</feature>
<feature type="compositionally biased region" description="Polar residues" evidence="2">
    <location>
        <begin position="616"/>
        <end position="646"/>
    </location>
</feature>
<dbReference type="PANTHER" id="PTHR21531">
    <property type="entry name" value="LOW-TEMPERATURE VIABILITY PROTEIN LTV1-RELATED"/>
    <property type="match status" value="1"/>
</dbReference>
<evidence type="ECO:0000313" key="3">
    <source>
        <dbReference type="EMBL" id="CEH13832.1"/>
    </source>
</evidence>
<feature type="region of interest" description="Disordered" evidence="2">
    <location>
        <begin position="113"/>
        <end position="182"/>
    </location>
</feature>
<feature type="compositionally biased region" description="Acidic residues" evidence="2">
    <location>
        <begin position="686"/>
        <end position="699"/>
    </location>
</feature>
<feature type="compositionally biased region" description="Acidic residues" evidence="2">
    <location>
        <begin position="477"/>
        <end position="494"/>
    </location>
</feature>
<proteinExistence type="inferred from homology"/>
<dbReference type="AlphaFoldDB" id="A0A0P1BCI2"/>
<name>A0A0P1BCI2_9BASI</name>
<keyword evidence="4" id="KW-1185">Reference proteome</keyword>
<feature type="compositionally biased region" description="Low complexity" evidence="2">
    <location>
        <begin position="115"/>
        <end position="136"/>
    </location>
</feature>
<feature type="region of interest" description="Disordered" evidence="2">
    <location>
        <begin position="558"/>
        <end position="591"/>
    </location>
</feature>
<reference evidence="3 4" key="1">
    <citation type="submission" date="2014-09" db="EMBL/GenBank/DDBJ databases">
        <authorList>
            <person name="Magalhaes I.L.F."/>
            <person name="Oliveira U."/>
            <person name="Santos F.R."/>
            <person name="Vidigal T.H.D.A."/>
            <person name="Brescovit A.D."/>
            <person name="Santos A.J."/>
        </authorList>
    </citation>
    <scope>NUCLEOTIDE SEQUENCE [LARGE SCALE GENOMIC DNA]</scope>
</reference>
<feature type="compositionally biased region" description="Acidic residues" evidence="2">
    <location>
        <begin position="352"/>
        <end position="380"/>
    </location>
</feature>
<evidence type="ECO:0000313" key="4">
    <source>
        <dbReference type="Proteomes" id="UP000054845"/>
    </source>
</evidence>
<feature type="region of interest" description="Disordered" evidence="2">
    <location>
        <begin position="616"/>
        <end position="647"/>
    </location>
</feature>
<feature type="compositionally biased region" description="Low complexity" evidence="2">
    <location>
        <begin position="36"/>
        <end position="47"/>
    </location>
</feature>
<feature type="compositionally biased region" description="Acidic residues" evidence="2">
    <location>
        <begin position="565"/>
        <end position="578"/>
    </location>
</feature>
<evidence type="ECO:0000256" key="2">
    <source>
        <dbReference type="SAM" id="MobiDB-lite"/>
    </source>
</evidence>
<dbReference type="PANTHER" id="PTHR21531:SF0">
    <property type="entry name" value="PROTEIN LTV1 HOMOLOG"/>
    <property type="match status" value="1"/>
</dbReference>
<feature type="compositionally biased region" description="Basic and acidic residues" evidence="2">
    <location>
        <begin position="147"/>
        <end position="179"/>
    </location>
</feature>
<dbReference type="GO" id="GO:0005634">
    <property type="term" value="C:nucleus"/>
    <property type="evidence" value="ECO:0007669"/>
    <property type="project" value="TreeGrafter"/>
</dbReference>
<feature type="compositionally biased region" description="Polar residues" evidence="2">
    <location>
        <begin position="453"/>
        <end position="463"/>
    </location>
</feature>
<organism evidence="3 4">
    <name type="scientific">Ceraceosorus bombacis</name>
    <dbReference type="NCBI Taxonomy" id="401625"/>
    <lineage>
        <taxon>Eukaryota</taxon>
        <taxon>Fungi</taxon>
        <taxon>Dikarya</taxon>
        <taxon>Basidiomycota</taxon>
        <taxon>Ustilaginomycotina</taxon>
        <taxon>Exobasidiomycetes</taxon>
        <taxon>Ceraceosorales</taxon>
        <taxon>Ceraceosoraceae</taxon>
        <taxon>Ceraceosorus</taxon>
    </lineage>
</organism>
<dbReference type="EMBL" id="CCYA01000232">
    <property type="protein sequence ID" value="CEH13832.1"/>
    <property type="molecule type" value="Genomic_DNA"/>
</dbReference>
<accession>A0A0P1BCI2</accession>
<sequence>MGSKFRGPSLQKFQLVHRSQRDPLINDEEAGTHVWSSIPSKGPPSGKTRADLELELDEKSKRLRGNVGEAAKYGVYFDDTEYDYMQHLRSIGGDYNAKRGGKDEEEDVDVVLLPAPKSKQQQQQQQSAASNATNAKAKGKAIGMGIELREDVEARRREEEDDGRLKLSKDMLPPEHLPSRDWSAGFNVAQDLKGLQPDMDPHLRQVLEALDDDAFLLRTAGRKPIAAATQLGTPGPSVHQDHSVEDEQGEEEDLDDFFADIIEGGELSSKDEVPEWRALPPEGDEAIREDPAARAARELLDLKATGQGPDALSLESRVALFKAAQKSASEDGGQSRHLAGLRPGRVGLETIGSDEEEETNSLEALYEQDPDDEEEDEDEDGQRSTTDVDSSVPKDLSREDFDQVIDEFFVGSQSIFGEKGASRKSRNPGAKARLAASYYAPSAMGGATAFSMSSSAMERNQGLTDLDMQFDKLEALYEQDSDDEEEDEDEDEDEQRSATDVDSSVPKDLSREDFDQVIDEFLSTQEVYGGKLKERLGGLDLGPVEKLGLFRKELGRPLISRREELEGEESESESEDEPPMPRSAADDRDKWDVETVLSTRTNLENHPRLINAATSVASSSFSHRPQTIASSGIGSRPSRLSGSSAADASVDRIPKIKIDPRTGMPSISRYITVGAREARRKKKQEAEEDLVEEGYESDATETGARVTIARDRNESAEEKKARKAAAKEFKQVG</sequence>
<feature type="region of interest" description="Disordered" evidence="2">
    <location>
        <begin position="226"/>
        <end position="252"/>
    </location>
</feature>
<dbReference type="GO" id="GO:0042274">
    <property type="term" value="P:ribosomal small subunit biogenesis"/>
    <property type="evidence" value="ECO:0007669"/>
    <property type="project" value="InterPro"/>
</dbReference>
<feature type="region of interest" description="Disordered" evidence="2">
    <location>
        <begin position="323"/>
        <end position="397"/>
    </location>
</feature>
<dbReference type="Proteomes" id="UP000054845">
    <property type="component" value="Unassembled WGS sequence"/>
</dbReference>
<feature type="region of interest" description="Disordered" evidence="2">
    <location>
        <begin position="679"/>
        <end position="733"/>
    </location>
</feature>
<evidence type="ECO:0000256" key="1">
    <source>
        <dbReference type="ARBA" id="ARBA00009078"/>
    </source>
</evidence>
<protein>
    <submittedName>
        <fullName evidence="3">Uncharacterized conserved protein</fullName>
    </submittedName>
</protein>
<dbReference type="GO" id="GO:0030688">
    <property type="term" value="C:preribosome, small subunit precursor"/>
    <property type="evidence" value="ECO:0007669"/>
    <property type="project" value="TreeGrafter"/>
</dbReference>